<dbReference type="OrthoDB" id="9769064at2"/>
<accession>A0A2U3KDQ5</accession>
<sequence>METPRHDRSLHELEVHELSNVIRAYVARIIDLDGDKRMRYVLIFKNHGQEAGAHTISHSISQLMAMAVTPRSIKTKLIVARDYFALKKRCIYCDVCATSAEMGQFETGS</sequence>
<keyword evidence="3" id="KW-0119">Carbohydrate metabolism</keyword>
<organism evidence="5 6">
    <name type="scientific">Candidatus Sulfotelmatobacter kueseliae</name>
    <dbReference type="NCBI Taxonomy" id="2042962"/>
    <lineage>
        <taxon>Bacteria</taxon>
        <taxon>Pseudomonadati</taxon>
        <taxon>Acidobacteriota</taxon>
        <taxon>Terriglobia</taxon>
        <taxon>Terriglobales</taxon>
        <taxon>Candidatus Korobacteraceae</taxon>
        <taxon>Candidatus Sulfotelmatobacter</taxon>
    </lineage>
</organism>
<dbReference type="SUPFAM" id="SSF54197">
    <property type="entry name" value="HIT-like"/>
    <property type="match status" value="1"/>
</dbReference>
<dbReference type="InterPro" id="IPR005849">
    <property type="entry name" value="GalP_Utransf_N"/>
</dbReference>
<evidence type="ECO:0000313" key="6">
    <source>
        <dbReference type="Proteomes" id="UP000238701"/>
    </source>
</evidence>
<dbReference type="Pfam" id="PF01087">
    <property type="entry name" value="GalP_UDP_transf"/>
    <property type="match status" value="1"/>
</dbReference>
<gene>
    <name evidence="5" type="ORF">SBA1_1870001</name>
</gene>
<reference evidence="6" key="1">
    <citation type="submission" date="2018-02" db="EMBL/GenBank/DDBJ databases">
        <authorList>
            <person name="Hausmann B."/>
        </authorList>
    </citation>
    <scope>NUCLEOTIDE SEQUENCE [LARGE SCALE GENOMIC DNA]</scope>
    <source>
        <strain evidence="6">Peat soil MAG SbA1</strain>
    </source>
</reference>
<keyword evidence="1 5" id="KW-0808">Transferase</keyword>
<evidence type="ECO:0000259" key="4">
    <source>
        <dbReference type="Pfam" id="PF01087"/>
    </source>
</evidence>
<dbReference type="InterPro" id="IPR036265">
    <property type="entry name" value="HIT-like_sf"/>
</dbReference>
<dbReference type="EC" id="2.7.7.12" evidence="5"/>
<dbReference type="Proteomes" id="UP000238701">
    <property type="component" value="Unassembled WGS sequence"/>
</dbReference>
<dbReference type="PANTHER" id="PTHR42763">
    <property type="entry name" value="ADP-GLUCOSE PHOSPHORYLASE"/>
    <property type="match status" value="1"/>
</dbReference>
<name>A0A2U3KDQ5_9BACT</name>
<dbReference type="Gene3D" id="3.30.428.10">
    <property type="entry name" value="HIT-like"/>
    <property type="match status" value="1"/>
</dbReference>
<dbReference type="PANTHER" id="PTHR42763:SF1">
    <property type="entry name" value="UDP-GLUCOSE--HEXOSE-1-PHOSPHATE URIDYLYLTRANSFERASE"/>
    <property type="match status" value="1"/>
</dbReference>
<evidence type="ECO:0000256" key="1">
    <source>
        <dbReference type="ARBA" id="ARBA00022679"/>
    </source>
</evidence>
<dbReference type="InterPro" id="IPR053177">
    <property type="entry name" value="ADP-glucose_phosphorylase"/>
</dbReference>
<protein>
    <submittedName>
        <fullName evidence="5">Galactose-1-phosphate uridylyltransferase</fullName>
        <ecNumber evidence="5">2.7.7.12</ecNumber>
    </submittedName>
</protein>
<dbReference type="EMBL" id="OMOD01000098">
    <property type="protein sequence ID" value="SPF37805.1"/>
    <property type="molecule type" value="Genomic_DNA"/>
</dbReference>
<feature type="domain" description="Galactose-1-phosphate uridyl transferase N-terminal" evidence="4">
    <location>
        <begin position="4"/>
        <end position="60"/>
    </location>
</feature>
<evidence type="ECO:0000313" key="5">
    <source>
        <dbReference type="EMBL" id="SPF37805.1"/>
    </source>
</evidence>
<keyword evidence="2 5" id="KW-0548">Nucleotidyltransferase</keyword>
<dbReference type="GO" id="GO:0006012">
    <property type="term" value="P:galactose metabolic process"/>
    <property type="evidence" value="ECO:0007669"/>
    <property type="project" value="InterPro"/>
</dbReference>
<evidence type="ECO:0000256" key="2">
    <source>
        <dbReference type="ARBA" id="ARBA00022695"/>
    </source>
</evidence>
<evidence type="ECO:0000256" key="3">
    <source>
        <dbReference type="ARBA" id="ARBA00023277"/>
    </source>
</evidence>
<dbReference type="GO" id="GO:0008108">
    <property type="term" value="F:UDP-glucose:hexose-1-phosphate uridylyltransferase activity"/>
    <property type="evidence" value="ECO:0007669"/>
    <property type="project" value="UniProtKB-EC"/>
</dbReference>
<proteinExistence type="predicted"/>
<dbReference type="AlphaFoldDB" id="A0A2U3KDQ5"/>